<gene>
    <name evidence="2" type="ORF">EHS89_10645</name>
</gene>
<dbReference type="Proteomes" id="UP000267535">
    <property type="component" value="Unassembled WGS sequence"/>
</dbReference>
<dbReference type="RefSeq" id="WP_124926131.1">
    <property type="nucleotide sequence ID" value="NZ_BMOH01000004.1"/>
</dbReference>
<dbReference type="OrthoDB" id="9788465at2"/>
<dbReference type="Pfam" id="PF07308">
    <property type="entry name" value="DUF1456"/>
    <property type="match status" value="2"/>
</dbReference>
<comment type="caution">
    <text evidence="2">The sequence shown here is derived from an EMBL/GenBank/DDBJ whole genome shotgun (WGS) entry which is preliminary data.</text>
</comment>
<evidence type="ECO:0000256" key="1">
    <source>
        <dbReference type="SAM" id="MobiDB-lite"/>
    </source>
</evidence>
<name>A0A3P1SQ93_9GAMM</name>
<proteinExistence type="predicted"/>
<protein>
    <submittedName>
        <fullName evidence="2">DUF1456 family protein</fullName>
    </submittedName>
</protein>
<accession>A0A3P1SQ93</accession>
<dbReference type="PANTHER" id="PTHR37805:SF1">
    <property type="entry name" value="CYTOPLASMIC PROTEIN"/>
    <property type="match status" value="1"/>
</dbReference>
<feature type="compositionally biased region" description="Basic and acidic residues" evidence="1">
    <location>
        <begin position="150"/>
        <end position="190"/>
    </location>
</feature>
<dbReference type="AlphaFoldDB" id="A0A3P1SQ93"/>
<dbReference type="PANTHER" id="PTHR37805">
    <property type="entry name" value="CYTOPLASMIC PROTEIN-RELATED"/>
    <property type="match status" value="1"/>
</dbReference>
<dbReference type="EMBL" id="RQXV01000005">
    <property type="protein sequence ID" value="RRC99293.1"/>
    <property type="molecule type" value="Genomic_DNA"/>
</dbReference>
<reference evidence="2 3" key="1">
    <citation type="submission" date="2018-11" db="EMBL/GenBank/DDBJ databases">
        <title>The draft genome sequence of Amphritea balenae JAMM 1525T.</title>
        <authorList>
            <person name="Fang Z."/>
            <person name="Zhang Y."/>
            <person name="Han X."/>
        </authorList>
    </citation>
    <scope>NUCLEOTIDE SEQUENCE [LARGE SCALE GENOMIC DNA]</scope>
    <source>
        <strain evidence="2 3">JAMM 1525</strain>
    </source>
</reference>
<feature type="region of interest" description="Disordered" evidence="1">
    <location>
        <begin position="150"/>
        <end position="223"/>
    </location>
</feature>
<sequence length="223" mass="25717">MTNNDILRRLRYSFNYSDTKMIALFRHAEMAVTREQLKHWLKKDDDPEYVLLPDYEMATFLNGLIIEKRGRQDGPQPVAERRLTNNIVFRKLKIALNLDADQILDMLKLAGFSVSKHELSALFRKQGHKNFRECKDQVLRNFLTGMQHQLRDKAPAVDDTKPLRKTSTEGHTDSSKKMRKPADRTVKFVVDKPPTARKPASGKPSESGFKWGKAPSKSKKSDY</sequence>
<dbReference type="InterPro" id="IPR009921">
    <property type="entry name" value="YehS-like"/>
</dbReference>
<organism evidence="2 3">
    <name type="scientific">Amphritea balenae</name>
    <dbReference type="NCBI Taxonomy" id="452629"/>
    <lineage>
        <taxon>Bacteria</taxon>
        <taxon>Pseudomonadati</taxon>
        <taxon>Pseudomonadota</taxon>
        <taxon>Gammaproteobacteria</taxon>
        <taxon>Oceanospirillales</taxon>
        <taxon>Oceanospirillaceae</taxon>
        <taxon>Amphritea</taxon>
    </lineage>
</organism>
<keyword evidence="3" id="KW-1185">Reference proteome</keyword>
<evidence type="ECO:0000313" key="3">
    <source>
        <dbReference type="Proteomes" id="UP000267535"/>
    </source>
</evidence>
<evidence type="ECO:0000313" key="2">
    <source>
        <dbReference type="EMBL" id="RRC99293.1"/>
    </source>
</evidence>